<protein>
    <submittedName>
        <fullName evidence="1">Uncharacterized protein</fullName>
    </submittedName>
</protein>
<evidence type="ECO:0000313" key="2">
    <source>
        <dbReference type="Proteomes" id="UP001152561"/>
    </source>
</evidence>
<evidence type="ECO:0000313" key="1">
    <source>
        <dbReference type="EMBL" id="KAJ8545258.1"/>
    </source>
</evidence>
<dbReference type="Proteomes" id="UP001152561">
    <property type="component" value="Unassembled WGS sequence"/>
</dbReference>
<gene>
    <name evidence="1" type="ORF">K7X08_017841</name>
</gene>
<reference evidence="2" key="1">
    <citation type="journal article" date="2023" name="Proc. Natl. Acad. Sci. U.S.A.">
        <title>Genomic and structural basis for evolution of tropane alkaloid biosynthesis.</title>
        <authorList>
            <person name="Wanga Y.-J."/>
            <person name="Taina T."/>
            <person name="Yua J.-Y."/>
            <person name="Lia J."/>
            <person name="Xua B."/>
            <person name="Chenc J."/>
            <person name="D'Auriad J.C."/>
            <person name="Huanga J.-P."/>
            <person name="Huanga S.-X."/>
        </authorList>
    </citation>
    <scope>NUCLEOTIDE SEQUENCE [LARGE SCALE GENOMIC DNA]</scope>
    <source>
        <strain evidence="2">cv. KIB-2019</strain>
    </source>
</reference>
<dbReference type="EMBL" id="JAJAGQ010000013">
    <property type="protein sequence ID" value="KAJ8545258.1"/>
    <property type="molecule type" value="Genomic_DNA"/>
</dbReference>
<comment type="caution">
    <text evidence="1">The sequence shown here is derived from an EMBL/GenBank/DDBJ whole genome shotgun (WGS) entry which is preliminary data.</text>
</comment>
<name>A0A9Q1LUJ7_9SOLA</name>
<sequence>MKRRCRKERYLETNLFEILKYPITVGIFAQISNLFSDNFKYPLLYIFLCGIYNKGVPYLSDLFLHSQEEYIYLTDRQKLALLTQIIRENLTLKQIERYAESVDVQWV</sequence>
<organism evidence="1 2">
    <name type="scientific">Anisodus acutangulus</name>
    <dbReference type="NCBI Taxonomy" id="402998"/>
    <lineage>
        <taxon>Eukaryota</taxon>
        <taxon>Viridiplantae</taxon>
        <taxon>Streptophyta</taxon>
        <taxon>Embryophyta</taxon>
        <taxon>Tracheophyta</taxon>
        <taxon>Spermatophyta</taxon>
        <taxon>Magnoliopsida</taxon>
        <taxon>eudicotyledons</taxon>
        <taxon>Gunneridae</taxon>
        <taxon>Pentapetalae</taxon>
        <taxon>asterids</taxon>
        <taxon>lamiids</taxon>
        <taxon>Solanales</taxon>
        <taxon>Solanaceae</taxon>
        <taxon>Solanoideae</taxon>
        <taxon>Hyoscyameae</taxon>
        <taxon>Anisodus</taxon>
    </lineage>
</organism>
<proteinExistence type="predicted"/>
<accession>A0A9Q1LUJ7</accession>
<dbReference type="AlphaFoldDB" id="A0A9Q1LUJ7"/>
<keyword evidence="2" id="KW-1185">Reference proteome</keyword>